<keyword evidence="2" id="KW-1185">Reference proteome</keyword>
<dbReference type="InParanoid" id="Q7UUD5"/>
<sequence length="99" mass="11527">MDIASKSKSRKTCWQRYQPEFGMRCAETRNALIARSCCFEFGQSLANCTSVHRHRIWKRRFPGNKTKKQLLNDSNADPLRCKLSTRVAEVRNGQVNAWH</sequence>
<name>Q7UUD5_RHOBA</name>
<evidence type="ECO:0000313" key="2">
    <source>
        <dbReference type="Proteomes" id="UP000001025"/>
    </source>
</evidence>
<organism evidence="1 2">
    <name type="scientific">Rhodopirellula baltica (strain DSM 10527 / NCIMB 13988 / SH1)</name>
    <dbReference type="NCBI Taxonomy" id="243090"/>
    <lineage>
        <taxon>Bacteria</taxon>
        <taxon>Pseudomonadati</taxon>
        <taxon>Planctomycetota</taxon>
        <taxon>Planctomycetia</taxon>
        <taxon>Pirellulales</taxon>
        <taxon>Pirellulaceae</taxon>
        <taxon>Rhodopirellula</taxon>
    </lineage>
</organism>
<accession>Q7UUD5</accession>
<dbReference type="EnsemblBacteria" id="CAD73146">
    <property type="protein sequence ID" value="CAD73146"/>
    <property type="gene ID" value="RB3360"/>
</dbReference>
<dbReference type="HOGENOM" id="CLU_2318233_0_0_0"/>
<dbReference type="AlphaFoldDB" id="Q7UUD5"/>
<dbReference type="Proteomes" id="UP000001025">
    <property type="component" value="Chromosome"/>
</dbReference>
<dbReference type="KEGG" id="rba:RB3360"/>
<dbReference type="STRING" id="243090.RB3360"/>
<evidence type="ECO:0000313" key="1">
    <source>
        <dbReference type="EMBL" id="CAD73146.1"/>
    </source>
</evidence>
<protein>
    <submittedName>
        <fullName evidence="1">Uncharacterized protein</fullName>
    </submittedName>
</protein>
<dbReference type="EMBL" id="BX294138">
    <property type="protein sequence ID" value="CAD73146.1"/>
    <property type="molecule type" value="Genomic_DNA"/>
</dbReference>
<reference evidence="1 2" key="1">
    <citation type="journal article" date="2003" name="Proc. Natl. Acad. Sci. U.S.A.">
        <title>Complete genome sequence of the marine planctomycete Pirellula sp. strain 1.</title>
        <authorList>
            <person name="Gloeckner F.O."/>
            <person name="Kube M."/>
            <person name="Bauer M."/>
            <person name="Teeling H."/>
            <person name="Lombardot T."/>
            <person name="Ludwig W."/>
            <person name="Gade D."/>
            <person name="Beck A."/>
            <person name="Borzym K."/>
            <person name="Heitmann K."/>
            <person name="Rabus R."/>
            <person name="Schlesner H."/>
            <person name="Amann R."/>
            <person name="Reinhardt R."/>
        </authorList>
    </citation>
    <scope>NUCLEOTIDE SEQUENCE [LARGE SCALE GENOMIC DNA]</scope>
    <source>
        <strain evidence="2">DSM 10527 / NCIMB 13988 / SH1</strain>
    </source>
</reference>
<proteinExistence type="predicted"/>
<gene>
    <name evidence="1" type="ordered locus">RB3360</name>
</gene>